<feature type="region of interest" description="Disordered" evidence="1">
    <location>
        <begin position="2729"/>
        <end position="2750"/>
    </location>
</feature>
<organism evidence="2">
    <name type="scientific">Cladocopium goreaui</name>
    <dbReference type="NCBI Taxonomy" id="2562237"/>
    <lineage>
        <taxon>Eukaryota</taxon>
        <taxon>Sar</taxon>
        <taxon>Alveolata</taxon>
        <taxon>Dinophyceae</taxon>
        <taxon>Suessiales</taxon>
        <taxon>Symbiodiniaceae</taxon>
        <taxon>Cladocopium</taxon>
    </lineage>
</organism>
<keyword evidence="4" id="KW-1185">Reference proteome</keyword>
<dbReference type="Proteomes" id="UP001152797">
    <property type="component" value="Unassembled WGS sequence"/>
</dbReference>
<comment type="caution">
    <text evidence="2">The sequence shown here is derived from an EMBL/GenBank/DDBJ whole genome shotgun (WGS) entry which is preliminary data.</text>
</comment>
<feature type="region of interest" description="Disordered" evidence="1">
    <location>
        <begin position="1896"/>
        <end position="1915"/>
    </location>
</feature>
<sequence length="2750" mass="311578">MQTASYLVNPNQSDMDGVEGSKSASRSRPGHEVLPVPGDGYCLFHCVNFFCRQTDEDEFAWDQQRAAGLYLRALEYLWHGLRQTDADAAVIESACVPESDNELNMHRQYLHRKAGILPRKLEVVTDAETVLWSKIEAVLSKQHVLDSFHHGSVVELWALCRIFSFEAIIWGGKEDENIRVSTLEALSDEQAKEVLRNHVHVMEVLYQPMGCTGHYDIIKGRGHTGRAQAISGWEKLWLEAGSKAVQEAMKAEAAKQGKAEHVQEVVSVPGDGYCLFHCVCYFFQQGDKGAFVWDQQRAAGLYLRALEYLWHGLRQTDADAAVMESACVPESDNELNMHRQYLHRKAGILPRKLEAVTDAETVLWSKIEAVLSKQDGLDNFHHGSVVELWALCRIFSFEAIMWGTQAGENFRVSTLKAISSEEVKDVLAKHTNVMELVYQGLGCTGHYDVVKTSVCDGLELLMLGWEKLWREGGGRAVRQVLKHRPAMQQERDSTVWSDESSQASCKRQNEKPEDVEGQDGSTMSTESEIESIQGLDIGDIRAAEGRHILTPEDDMEDRCRAIRVLLQESPMHPKPLQGWSAQSCDPMAGVAYPAAHCAFAGCHWNSDAEPCVSWHANPGAWAVHGSMWKRSTGACCGDSKQCLWAHLWAEHRETLAVHGADTTPEVGWCAYKRALVLQEERNVPALGWSVDRRTLRRLRGGLQEHECAALICACCAGIHSTGTRANCGYVSVKLLFGSLTKRSLDANWNAEEFEHRYQWQGRAHGQEWERKLPGNVFAGQRVLCCPEDIRCDTCQGLDGQLCEDCQIPLCRKCWDGMRHYQDPRVPEALANDNWYGYPWNFLYQEKVRWIEAAAASPVWTSIVIFYIEGDRGHLMEEELHRGEVRAAARGNISSFSMPWEEIYGNLQSANAADLLDKLPHPPEALSRMEKFTVKGMKHSEIVDWVAGAKIRPWVVLKLLEHLLDIGHPMCRGRDKATLRQEFKEKVAARYGDVEMTPANVQQFLEEKAKKGNPTPHQKHATPAAASLQTMDGEAYQGSLRPEILSEDYTSGQLAHRETMEVTRLGNVAKELSVVTGNTFWDQWQSRFLSWAYPFSLPLPVGGPDFPSRPRDRRKEEAARLTPIAHLRALARRVESSIRNSWDLVPGVRRITMKWHSVWNAKLWRTWRNKKEQVAEIPASTWVRAAERLYERLRKGKYRTGKQLKPIDYDTRKLWYAEGLTKPEREILIAVRNRQQTMPGTVEVRKQIGRYLFGARVELGEPLFVTVSPTTRHNGLCMRFSRYRARDPAAQEMRGPWFARDKPPLWNKDELADIDLPDYEVRRALTARDPWATVLAFQCMIRFVFGELLGIRLCPECPHCACNDKWGQGFHVGGGVLGLVKGICGAIEYQSNSAPHFHGHVYIATVWQQPLKVLAEQVEQQLMTKEKIFQFQQWVHNEVYFDKAKQELDEAAVERSWAGNYQEEAKNQLSLWPQFLANDHGASPWVDASMTEAAAMKEAAAYKNAYKAAVQEKMLHYQHHVHPWDKERKERKLLPACHKKGSPKKCKHNFPKKLNLMPRVICRGNARKYGVSTRGRRNALGAVLGQRHNEWLSGTAPAFSLMLMGNSHTAPNFRVPLCKSTHDEECKRKCLEKYTVAHLTHVMDLAARRATKYFTGYLQKPQPLGKKELQEAAKQLVFLESKTAQLDKGIKQHETVVNRVLGDLEFRCSVRPLTEEFMLVQPFRGLELLWLLRPMGAEPTVDVQARQRRKYTTLDLYGWRGSDARVLYLSPWEFVKLWTLWKVEPPSHSEDSLTEWAGPEEQKARIAGWHHGRAYRWKTTLPQKTALDVVRIPKALGLGRMWSTHYFKRRATPAAEGAQHTTRVGAAVKNIVQHWSHNAEGLESDGLSVAKTGAMVDTGRTGQEPQETRNWKGDGESQPPVIFSYGKLTAQAAEAWVARLQAGQSGLLPSDEQLAFLTAVIHRCLQEADEEEKDPDFRSEPERCFLHGVPGAGKSQTLNKFGPDKFTKYQRIRWVVVDETSTVPLEVLVALEKQMTVAARDKRTWKLRKPKEPRMFGGCNLVLAGDFWQFPAVRATSVFHNPWAKTRSFGVAAMQRFLWTHSVENMAHLFELTKEQRCVDPWLSFVLQEARHGRQSQEVWSFLHGYPTLHAGSWNPSTGKCSCQRAECEALYQKWAVEAKNRVVRACALRQQDECAQCQAERRRRCIVAGTSLLSPDPKDMKFLAGPFIHALNAAKYIAAQLRAKFVARHRKHLLLWVVAQDMPLFTGEHGDPTASTAGKESWLRRHDQDTGGIMGLLPLLPGMPVRVTQTLPELRRFKIYKNTRATLLGWSLDEHDLERIRDSTGMELVLEKMPACLFLKIEGATWQEELDAEVGVIRVRPILQHWKVDPQGLATIARRGFPIACDYAGTAHSFMGSTLKACTLDLEAWNAPSNRDAQLSGYMCLSRVKKCEDVCVTQAFSPNVFAQGDLLGPRLLLDVHRQATDLAEAKKSFAMEKPKRQRTKDILLACRLCTLNNDGLEVWKPWADFDTAHLDNPRQLLEDGMDRMCKECAAAQAAPQEVTASPCGWCAEMTNSKLGFCGKCLLTVRLACRVCDAGRPGERQRLLQEFDPEEVRKKRASKELRMLRCKRCKPKSARVSGFASAKQKREKPKTERDVRCCQCSKPLPKHATAGTWCHDCAYPPCAEGCGTTRPENAKYHAKRLLVWTCHHCVTKTCRKRVSAEKQVPRLEAKDALTATGAKPAKRQRHK</sequence>
<feature type="region of interest" description="Disordered" evidence="1">
    <location>
        <begin position="1"/>
        <end position="32"/>
    </location>
</feature>
<gene>
    <name evidence="2" type="ORF">C1SCF055_LOCUS36328</name>
</gene>
<evidence type="ECO:0000256" key="1">
    <source>
        <dbReference type="SAM" id="MobiDB-lite"/>
    </source>
</evidence>
<feature type="compositionally biased region" description="Basic and acidic residues" evidence="1">
    <location>
        <begin position="1905"/>
        <end position="1914"/>
    </location>
</feature>
<accession>A0A9P1DKL7</accession>
<proteinExistence type="predicted"/>
<dbReference type="Gene3D" id="3.40.50.300">
    <property type="entry name" value="P-loop containing nucleotide triphosphate hydrolases"/>
    <property type="match status" value="1"/>
</dbReference>
<reference evidence="3" key="2">
    <citation type="submission" date="2024-04" db="EMBL/GenBank/DDBJ databases">
        <authorList>
            <person name="Chen Y."/>
            <person name="Shah S."/>
            <person name="Dougan E. K."/>
            <person name="Thang M."/>
            <person name="Chan C."/>
        </authorList>
    </citation>
    <scope>NUCLEOTIDE SEQUENCE [LARGE SCALE GENOMIC DNA]</scope>
</reference>
<dbReference type="EMBL" id="CAMXCT020005024">
    <property type="protein sequence ID" value="CAL1164507.1"/>
    <property type="molecule type" value="Genomic_DNA"/>
</dbReference>
<protein>
    <submittedName>
        <fullName evidence="2">Uncharacterized protein</fullName>
    </submittedName>
</protein>
<dbReference type="InterPro" id="IPR027417">
    <property type="entry name" value="P-loop_NTPase"/>
</dbReference>
<dbReference type="EMBL" id="CAMXCT010005024">
    <property type="protein sequence ID" value="CAI4011132.1"/>
    <property type="molecule type" value="Genomic_DNA"/>
</dbReference>
<evidence type="ECO:0000313" key="3">
    <source>
        <dbReference type="EMBL" id="CAL1164507.1"/>
    </source>
</evidence>
<dbReference type="EMBL" id="CAMXCT030005024">
    <property type="protein sequence ID" value="CAL4798444.1"/>
    <property type="molecule type" value="Genomic_DNA"/>
</dbReference>
<dbReference type="Gene3D" id="3.90.70.80">
    <property type="match status" value="1"/>
</dbReference>
<evidence type="ECO:0000313" key="4">
    <source>
        <dbReference type="Proteomes" id="UP001152797"/>
    </source>
</evidence>
<name>A0A9P1DKL7_9DINO</name>
<feature type="compositionally biased region" description="Polar residues" evidence="1">
    <location>
        <begin position="1"/>
        <end position="14"/>
    </location>
</feature>
<evidence type="ECO:0000313" key="2">
    <source>
        <dbReference type="EMBL" id="CAI4011132.1"/>
    </source>
</evidence>
<feature type="region of interest" description="Disordered" evidence="1">
    <location>
        <begin position="483"/>
        <end position="525"/>
    </location>
</feature>
<dbReference type="SUPFAM" id="SSF52540">
    <property type="entry name" value="P-loop containing nucleoside triphosphate hydrolases"/>
    <property type="match status" value="2"/>
</dbReference>
<reference evidence="2" key="1">
    <citation type="submission" date="2022-10" db="EMBL/GenBank/DDBJ databases">
        <authorList>
            <person name="Chen Y."/>
            <person name="Dougan E. K."/>
            <person name="Chan C."/>
            <person name="Rhodes N."/>
            <person name="Thang M."/>
        </authorList>
    </citation>
    <scope>NUCLEOTIDE SEQUENCE</scope>
</reference>
<feature type="compositionally biased region" description="Polar residues" evidence="1">
    <location>
        <begin position="494"/>
        <end position="506"/>
    </location>
</feature>